<evidence type="ECO:0000313" key="2">
    <source>
        <dbReference type="EMBL" id="CAK0895306.1"/>
    </source>
</evidence>
<proteinExistence type="predicted"/>
<name>A0ABN9XB05_9DINO</name>
<sequence>MNVPRELFPLPLPFPDSSGNDFLDSSAACRAVRRRANASTNWRLWANETTRSLNRVHGCSDFDSTVFKPSVGQLKILERISDLVASAGPPSCTSAEAFHELCGARAGPGCDLVDAPRARYQPGLVSLPDEGGLTDGSACLRGAAHGFWCRWQELVLAKEPASDDSVPEKPHSDSAFIHNKWECARFCSSLFNANMLEVGDCEEPTVGVFFALKKDRSLRLILDTRCVNSLFVKPKHTHIYHRQRRGRPSALGLTLHSTLLRWTSTTPFSECGHLLGSASFFRLPPVDVDALRAVNPTAAQGLSGKRATPRLCVLAMGWSWSLYFCQEMGSTAAMSAVFLDSDMLLDKRDSPNFRELRLSTTKAAVYADNVGVFGQDKSSVDNRSQGAISVTPKRLWRVRLACLHALGLGRLTGKELQLLVAHFTWAGLMRRELLSLPHACYRFIEGAGESRWKLRNSARAELRMMCSLIVFASTDTRRPCSPVITATDASTGEDGTDFGGFGVVQREVSVAEASRACRIAEGWRFLVEDAVAARRHALEAYEFAVAASALEGEKIDDANSEEGLPSGGRIFEEIPLDLAGQQDDWQLRVRGSKTAGLCGLIQTSAMLRSMGLPRRGIPLSRRFDEPSIRRPGGGAARQDPARGAPSQARPVEPLPVDMVMPDGAPARKRRRQQRQAAHLEGARLCREQGAFFLEVSTVRGATADLYDTYLATFESWAGIGIREMMDGALDTYLLDYWEHLLLRGYPQLRKGCPAAPTRARHALRGFRQLAPGRSRAPLPFVALMAMIGAALSQGLTDLGLALFVCFIGYLRPSELIKLKGPQLVAPVAGSATRHWMLLLSPAEENVGSKTREFDESVALDWDIIEEIAPRLDELKRRAGQGNLWNFTQLQFAEHFRTLAELSGVSVLRPHPYCLCHGGASYDSLTKRRTPEQIKRHGRWKADASVSRYSKHARVANEATKLPLAARRYGNLIHQDLAAFLRGVRSPPEPPALPLQRALVPHQRQIRSWLNSHLRYAKRHAGSATAYLDLFSGSGRTARYFESIGGVGCMRFDVLRGLEFDVTNRTVQQIVFGWIRSKQIRGVI</sequence>
<gene>
    <name evidence="2" type="ORF">PCOR1329_LOCUS74087</name>
</gene>
<feature type="non-terminal residue" evidence="2">
    <location>
        <position position="1083"/>
    </location>
</feature>
<dbReference type="Proteomes" id="UP001189429">
    <property type="component" value="Unassembled WGS sequence"/>
</dbReference>
<dbReference type="EMBL" id="CAUYUJ010020019">
    <property type="protein sequence ID" value="CAK0895306.1"/>
    <property type="molecule type" value="Genomic_DNA"/>
</dbReference>
<evidence type="ECO:0000256" key="1">
    <source>
        <dbReference type="SAM" id="MobiDB-lite"/>
    </source>
</evidence>
<reference evidence="2" key="1">
    <citation type="submission" date="2023-10" db="EMBL/GenBank/DDBJ databases">
        <authorList>
            <person name="Chen Y."/>
            <person name="Shah S."/>
            <person name="Dougan E. K."/>
            <person name="Thang M."/>
            <person name="Chan C."/>
        </authorList>
    </citation>
    <scope>NUCLEOTIDE SEQUENCE [LARGE SCALE GENOMIC DNA]</scope>
</reference>
<keyword evidence="3" id="KW-1185">Reference proteome</keyword>
<organism evidence="2 3">
    <name type="scientific">Prorocentrum cordatum</name>
    <dbReference type="NCBI Taxonomy" id="2364126"/>
    <lineage>
        <taxon>Eukaryota</taxon>
        <taxon>Sar</taxon>
        <taxon>Alveolata</taxon>
        <taxon>Dinophyceae</taxon>
        <taxon>Prorocentrales</taxon>
        <taxon>Prorocentraceae</taxon>
        <taxon>Prorocentrum</taxon>
    </lineage>
</organism>
<protein>
    <submittedName>
        <fullName evidence="2">Uncharacterized protein</fullName>
    </submittedName>
</protein>
<accession>A0ABN9XB05</accession>
<feature type="region of interest" description="Disordered" evidence="1">
    <location>
        <begin position="617"/>
        <end position="658"/>
    </location>
</feature>
<evidence type="ECO:0000313" key="3">
    <source>
        <dbReference type="Proteomes" id="UP001189429"/>
    </source>
</evidence>
<comment type="caution">
    <text evidence="2">The sequence shown here is derived from an EMBL/GenBank/DDBJ whole genome shotgun (WGS) entry which is preliminary data.</text>
</comment>